<feature type="transmembrane region" description="Helical" evidence="1">
    <location>
        <begin position="106"/>
        <end position="124"/>
    </location>
</feature>
<dbReference type="Proteomes" id="UP000317648">
    <property type="component" value="Chromosome"/>
</dbReference>
<dbReference type="KEGG" id="lcre:Pla8534_60190"/>
<protein>
    <submittedName>
        <fullName evidence="2">Uncharacterized protein</fullName>
    </submittedName>
</protein>
<accession>A0A518E239</accession>
<organism evidence="2 3">
    <name type="scientific">Lignipirellula cremea</name>
    <dbReference type="NCBI Taxonomy" id="2528010"/>
    <lineage>
        <taxon>Bacteria</taxon>
        <taxon>Pseudomonadati</taxon>
        <taxon>Planctomycetota</taxon>
        <taxon>Planctomycetia</taxon>
        <taxon>Pirellulales</taxon>
        <taxon>Pirellulaceae</taxon>
        <taxon>Lignipirellula</taxon>
    </lineage>
</organism>
<dbReference type="RefSeq" id="WP_145057181.1">
    <property type="nucleotide sequence ID" value="NZ_CP036433.1"/>
</dbReference>
<reference evidence="2 3" key="1">
    <citation type="submission" date="2019-02" db="EMBL/GenBank/DDBJ databases">
        <title>Deep-cultivation of Planctomycetes and their phenomic and genomic characterization uncovers novel biology.</title>
        <authorList>
            <person name="Wiegand S."/>
            <person name="Jogler M."/>
            <person name="Boedeker C."/>
            <person name="Pinto D."/>
            <person name="Vollmers J."/>
            <person name="Rivas-Marin E."/>
            <person name="Kohn T."/>
            <person name="Peeters S.H."/>
            <person name="Heuer A."/>
            <person name="Rast P."/>
            <person name="Oberbeckmann S."/>
            <person name="Bunk B."/>
            <person name="Jeske O."/>
            <person name="Meyerdierks A."/>
            <person name="Storesund J.E."/>
            <person name="Kallscheuer N."/>
            <person name="Luecker S."/>
            <person name="Lage O.M."/>
            <person name="Pohl T."/>
            <person name="Merkel B.J."/>
            <person name="Hornburger P."/>
            <person name="Mueller R.-W."/>
            <person name="Bruemmer F."/>
            <person name="Labrenz M."/>
            <person name="Spormann A.M."/>
            <person name="Op den Camp H."/>
            <person name="Overmann J."/>
            <person name="Amann R."/>
            <person name="Jetten M.S.M."/>
            <person name="Mascher T."/>
            <person name="Medema M.H."/>
            <person name="Devos D.P."/>
            <person name="Kaster A.-K."/>
            <person name="Ovreas L."/>
            <person name="Rohde M."/>
            <person name="Galperin M.Y."/>
            <person name="Jogler C."/>
        </authorList>
    </citation>
    <scope>NUCLEOTIDE SEQUENCE [LARGE SCALE GENOMIC DNA]</scope>
    <source>
        <strain evidence="2 3">Pla85_3_4</strain>
    </source>
</reference>
<sequence length="229" mass="24503">MPIQVICSGCHARFKVSDQFAGKKGPCPKCKAVIQIPEKMEEVKVHAPETFGPKGTTGKAVLQPIFREDVSISIPLLVGIGIGSLAVLIGAFVLRQGLEPGVAPPTWLTGLMAIGAVLLAPPAVYAGYAALRDPELGAHSGRSLWMRIGICSLLYAGIWGAFALLKWYLFNNADLTTYQLLFVAPPFVLLGGGAALVTLDFDYLIGLVHFGFYLLITVLLRVILLGPVF</sequence>
<evidence type="ECO:0000313" key="2">
    <source>
        <dbReference type="EMBL" id="QDU98158.1"/>
    </source>
</evidence>
<dbReference type="OrthoDB" id="284830at2"/>
<evidence type="ECO:0000313" key="3">
    <source>
        <dbReference type="Proteomes" id="UP000317648"/>
    </source>
</evidence>
<dbReference type="EMBL" id="CP036433">
    <property type="protein sequence ID" value="QDU98158.1"/>
    <property type="molecule type" value="Genomic_DNA"/>
</dbReference>
<feature type="transmembrane region" description="Helical" evidence="1">
    <location>
        <begin position="177"/>
        <end position="197"/>
    </location>
</feature>
<evidence type="ECO:0000256" key="1">
    <source>
        <dbReference type="SAM" id="Phobius"/>
    </source>
</evidence>
<proteinExistence type="predicted"/>
<keyword evidence="1" id="KW-0472">Membrane</keyword>
<feature type="transmembrane region" description="Helical" evidence="1">
    <location>
        <begin position="72"/>
        <end position="94"/>
    </location>
</feature>
<gene>
    <name evidence="2" type="ORF">Pla8534_60190</name>
</gene>
<dbReference type="AlphaFoldDB" id="A0A518E239"/>
<keyword evidence="1" id="KW-0812">Transmembrane</keyword>
<feature type="transmembrane region" description="Helical" evidence="1">
    <location>
        <begin position="144"/>
        <end position="165"/>
    </location>
</feature>
<name>A0A518E239_9BACT</name>
<keyword evidence="3" id="KW-1185">Reference proteome</keyword>
<keyword evidence="1" id="KW-1133">Transmembrane helix</keyword>
<feature type="transmembrane region" description="Helical" evidence="1">
    <location>
        <begin position="203"/>
        <end position="224"/>
    </location>
</feature>